<evidence type="ECO:0000313" key="1">
    <source>
        <dbReference type="EMBL" id="CAI9533458.1"/>
    </source>
</evidence>
<name>A0ABN9ACU8_9NEOB</name>
<organism evidence="1 2">
    <name type="scientific">Staurois parvus</name>
    <dbReference type="NCBI Taxonomy" id="386267"/>
    <lineage>
        <taxon>Eukaryota</taxon>
        <taxon>Metazoa</taxon>
        <taxon>Chordata</taxon>
        <taxon>Craniata</taxon>
        <taxon>Vertebrata</taxon>
        <taxon>Euteleostomi</taxon>
        <taxon>Amphibia</taxon>
        <taxon>Batrachia</taxon>
        <taxon>Anura</taxon>
        <taxon>Neobatrachia</taxon>
        <taxon>Ranoidea</taxon>
        <taxon>Ranidae</taxon>
        <taxon>Staurois</taxon>
    </lineage>
</organism>
<sequence>MSCQSAPGVHPWGTLPHISAVSSVPPYQCPPVLPHQC</sequence>
<comment type="caution">
    <text evidence="1">The sequence shown here is derived from an EMBL/GenBank/DDBJ whole genome shotgun (WGS) entry which is preliminary data.</text>
</comment>
<evidence type="ECO:0000313" key="2">
    <source>
        <dbReference type="Proteomes" id="UP001162483"/>
    </source>
</evidence>
<feature type="non-terminal residue" evidence="1">
    <location>
        <position position="37"/>
    </location>
</feature>
<dbReference type="Proteomes" id="UP001162483">
    <property type="component" value="Unassembled WGS sequence"/>
</dbReference>
<reference evidence="1" key="1">
    <citation type="submission" date="2023-05" db="EMBL/GenBank/DDBJ databases">
        <authorList>
            <person name="Stuckert A."/>
        </authorList>
    </citation>
    <scope>NUCLEOTIDE SEQUENCE</scope>
</reference>
<accession>A0ABN9ACU8</accession>
<proteinExistence type="predicted"/>
<dbReference type="EMBL" id="CATNWA010000132">
    <property type="protein sequence ID" value="CAI9533458.1"/>
    <property type="molecule type" value="Genomic_DNA"/>
</dbReference>
<protein>
    <submittedName>
        <fullName evidence="1">Uncharacterized protein</fullName>
    </submittedName>
</protein>
<keyword evidence="2" id="KW-1185">Reference proteome</keyword>
<gene>
    <name evidence="1" type="ORF">SPARVUS_LOCUS381284</name>
</gene>